<organism evidence="1 2">
    <name type="scientific">Planobispora takensis</name>
    <dbReference type="NCBI Taxonomy" id="1367882"/>
    <lineage>
        <taxon>Bacteria</taxon>
        <taxon>Bacillati</taxon>
        <taxon>Actinomycetota</taxon>
        <taxon>Actinomycetes</taxon>
        <taxon>Streptosporangiales</taxon>
        <taxon>Streptosporangiaceae</taxon>
        <taxon>Planobispora</taxon>
    </lineage>
</organism>
<evidence type="ECO:0000313" key="2">
    <source>
        <dbReference type="Proteomes" id="UP000634476"/>
    </source>
</evidence>
<accession>A0A8J3SWU3</accession>
<sequence length="85" mass="8496">MPTLRPSEKYRVVTFSLNPTPWPGTNRLLSAVTGPRGSGRAYACAAGAGVDAVAAGATAVTAVTAAVTVTVTAAGAVHRLMNVLS</sequence>
<gene>
    <name evidence="1" type="ORF">Pta02_17980</name>
</gene>
<dbReference type="EMBL" id="BOOK01000010">
    <property type="protein sequence ID" value="GIH99789.1"/>
    <property type="molecule type" value="Genomic_DNA"/>
</dbReference>
<dbReference type="Proteomes" id="UP000634476">
    <property type="component" value="Unassembled WGS sequence"/>
</dbReference>
<protein>
    <submittedName>
        <fullName evidence="1">Uncharacterized protein</fullName>
    </submittedName>
</protein>
<proteinExistence type="predicted"/>
<evidence type="ECO:0000313" key="1">
    <source>
        <dbReference type="EMBL" id="GIH99789.1"/>
    </source>
</evidence>
<reference evidence="1" key="1">
    <citation type="submission" date="2021-01" db="EMBL/GenBank/DDBJ databases">
        <title>Whole genome shotgun sequence of Planobispora takensis NBRC 109077.</title>
        <authorList>
            <person name="Komaki H."/>
            <person name="Tamura T."/>
        </authorList>
    </citation>
    <scope>NUCLEOTIDE SEQUENCE</scope>
    <source>
        <strain evidence="1">NBRC 109077</strain>
    </source>
</reference>
<name>A0A8J3SWU3_9ACTN</name>
<comment type="caution">
    <text evidence="1">The sequence shown here is derived from an EMBL/GenBank/DDBJ whole genome shotgun (WGS) entry which is preliminary data.</text>
</comment>
<dbReference type="AlphaFoldDB" id="A0A8J3SWU3"/>
<keyword evidence="2" id="KW-1185">Reference proteome</keyword>